<protein>
    <recommendedName>
        <fullName evidence="5">LRRCT domain-containing protein</fullName>
    </recommendedName>
</protein>
<dbReference type="InterPro" id="IPR050541">
    <property type="entry name" value="LRR_TM_domain-containing"/>
</dbReference>
<dbReference type="InterPro" id="IPR000483">
    <property type="entry name" value="Cys-rich_flank_reg_C"/>
</dbReference>
<dbReference type="SMART" id="SM00082">
    <property type="entry name" value="LRRCT"/>
    <property type="match status" value="1"/>
</dbReference>
<dbReference type="PANTHER" id="PTHR24369">
    <property type="entry name" value="ANTIGEN BSP, PUTATIVE-RELATED"/>
    <property type="match status" value="1"/>
</dbReference>
<sequence length="518" mass="58183">MVSPTQVWAGLFLIALTVGASCPPNLSPPCQCQEKSKGLDVSCENGHVDQLQTSLATIHSDGQPFLYLKLRNNQLNNFPASLLRGLEVRHFIAINSNISTIDDTAFEGLGERMETLDLAQNSLTRVPSRALEVLVMLVSLNLNYNKIEILHAEAFRGLSSLLRLSLFGNQIKFIDNLAFVGVGGNLTRMNLGGNQLSAVPSRPLKDLQVLQRLQLHENAIAAILAEEFQEMGESLDTLDLSSNLLQELPARAFSNLHLLNSIDLERNKIRFIHIQAFHGIEGSLEWLKIGENELDEIPAAALHGLTRLRQLDLRGNNISRISDEAFVHYGNKLKFVYLQKNRFDVRLFFSKLPRGKLGKTNFRRDNMVLRVINQSVSFFSPIFFIGVPRIQHIDPTSFKTLNSLEWLYLNSNRLRSAPHDTFSPILDTVQVLDLHDNPFECDCGILWLRDWALGSGASRVNMPKEMRCHAPPSLQRLPVPDLSKSQLHCETDSGSPPQHSPPWSLLLVVISWTLLYPL</sequence>
<evidence type="ECO:0000256" key="2">
    <source>
        <dbReference type="ARBA" id="ARBA00022729"/>
    </source>
</evidence>
<keyword evidence="1" id="KW-0433">Leucine-rich repeat</keyword>
<evidence type="ECO:0000256" key="3">
    <source>
        <dbReference type="ARBA" id="ARBA00022737"/>
    </source>
</evidence>
<dbReference type="SUPFAM" id="SSF52058">
    <property type="entry name" value="L domain-like"/>
    <property type="match status" value="1"/>
</dbReference>
<gene>
    <name evidence="6" type="ORF">LAZ67_1004180</name>
</gene>
<feature type="signal peptide" evidence="4">
    <location>
        <begin position="1"/>
        <end position="19"/>
    </location>
</feature>
<dbReference type="PROSITE" id="PS51450">
    <property type="entry name" value="LRR"/>
    <property type="match status" value="3"/>
</dbReference>
<keyword evidence="3" id="KW-0677">Repeat</keyword>
<reference evidence="6 7" key="1">
    <citation type="submission" date="2022-01" db="EMBL/GenBank/DDBJ databases">
        <title>A chromosomal length assembly of Cordylochernes scorpioides.</title>
        <authorList>
            <person name="Zeh D."/>
            <person name="Zeh J."/>
        </authorList>
    </citation>
    <scope>NUCLEOTIDE SEQUENCE [LARGE SCALE GENOMIC DNA]</scope>
    <source>
        <strain evidence="6">IN4F17</strain>
        <tissue evidence="6">Whole Body</tissue>
    </source>
</reference>
<dbReference type="Pfam" id="PF13855">
    <property type="entry name" value="LRR_8"/>
    <property type="match status" value="4"/>
</dbReference>
<evidence type="ECO:0000313" key="6">
    <source>
        <dbReference type="EMBL" id="UYV61271.1"/>
    </source>
</evidence>
<dbReference type="InterPro" id="IPR032675">
    <property type="entry name" value="LRR_dom_sf"/>
</dbReference>
<dbReference type="InterPro" id="IPR001611">
    <property type="entry name" value="Leu-rich_rpt"/>
</dbReference>
<keyword evidence="2 4" id="KW-0732">Signal</keyword>
<evidence type="ECO:0000256" key="1">
    <source>
        <dbReference type="ARBA" id="ARBA00022614"/>
    </source>
</evidence>
<dbReference type="Gene3D" id="3.80.10.10">
    <property type="entry name" value="Ribonuclease Inhibitor"/>
    <property type="match status" value="3"/>
</dbReference>
<dbReference type="InterPro" id="IPR003591">
    <property type="entry name" value="Leu-rich_rpt_typical-subtyp"/>
</dbReference>
<keyword evidence="7" id="KW-1185">Reference proteome</keyword>
<dbReference type="SMART" id="SM00369">
    <property type="entry name" value="LRR_TYP"/>
    <property type="match status" value="10"/>
</dbReference>
<dbReference type="Proteomes" id="UP001235939">
    <property type="component" value="Chromosome 01"/>
</dbReference>
<organism evidence="6 7">
    <name type="scientific">Cordylochernes scorpioides</name>
    <dbReference type="NCBI Taxonomy" id="51811"/>
    <lineage>
        <taxon>Eukaryota</taxon>
        <taxon>Metazoa</taxon>
        <taxon>Ecdysozoa</taxon>
        <taxon>Arthropoda</taxon>
        <taxon>Chelicerata</taxon>
        <taxon>Arachnida</taxon>
        <taxon>Pseudoscorpiones</taxon>
        <taxon>Cheliferoidea</taxon>
        <taxon>Chernetidae</taxon>
        <taxon>Cordylochernes</taxon>
    </lineage>
</organism>
<accession>A0ABY6JXC9</accession>
<name>A0ABY6JXC9_9ARAC</name>
<evidence type="ECO:0000256" key="4">
    <source>
        <dbReference type="SAM" id="SignalP"/>
    </source>
</evidence>
<evidence type="ECO:0000313" key="7">
    <source>
        <dbReference type="Proteomes" id="UP001235939"/>
    </source>
</evidence>
<dbReference type="EMBL" id="CP092863">
    <property type="protein sequence ID" value="UYV61271.1"/>
    <property type="molecule type" value="Genomic_DNA"/>
</dbReference>
<evidence type="ECO:0000259" key="5">
    <source>
        <dbReference type="SMART" id="SM00082"/>
    </source>
</evidence>
<feature type="chain" id="PRO_5045818705" description="LRRCT domain-containing protein" evidence="4">
    <location>
        <begin position="20"/>
        <end position="518"/>
    </location>
</feature>
<dbReference type="PANTHER" id="PTHR24369:SF210">
    <property type="entry name" value="CHAOPTIN-RELATED"/>
    <property type="match status" value="1"/>
</dbReference>
<proteinExistence type="predicted"/>
<feature type="domain" description="LRRCT" evidence="5">
    <location>
        <begin position="437"/>
        <end position="490"/>
    </location>
</feature>